<reference evidence="3" key="1">
    <citation type="submission" date="2020-10" db="EMBL/GenBank/DDBJ databases">
        <authorList>
            <person name="Gilroy R."/>
        </authorList>
    </citation>
    <scope>NUCLEOTIDE SEQUENCE</scope>
    <source>
        <strain evidence="3">ChiW25-3613</strain>
    </source>
</reference>
<dbReference type="GO" id="GO:0008289">
    <property type="term" value="F:lipid binding"/>
    <property type="evidence" value="ECO:0007669"/>
    <property type="project" value="UniProtKB-KW"/>
</dbReference>
<organism evidence="3 4">
    <name type="scientific">Candidatus Coproplasma stercoripullorum</name>
    <dbReference type="NCBI Taxonomy" id="2840751"/>
    <lineage>
        <taxon>Bacteria</taxon>
        <taxon>Bacillati</taxon>
        <taxon>Bacillota</taxon>
        <taxon>Clostridia</taxon>
        <taxon>Eubacteriales</taxon>
        <taxon>Candidatus Coproplasma</taxon>
    </lineage>
</organism>
<dbReference type="PROSITE" id="PS51482">
    <property type="entry name" value="DEGV"/>
    <property type="match status" value="1"/>
</dbReference>
<dbReference type="NCBIfam" id="TIGR00762">
    <property type="entry name" value="DegV"/>
    <property type="match status" value="1"/>
</dbReference>
<reference evidence="3" key="2">
    <citation type="journal article" date="2021" name="PeerJ">
        <title>Extensive microbial diversity within the chicken gut microbiome revealed by metagenomics and culture.</title>
        <authorList>
            <person name="Gilroy R."/>
            <person name="Ravi A."/>
            <person name="Getino M."/>
            <person name="Pursley I."/>
            <person name="Horton D.L."/>
            <person name="Alikhan N.F."/>
            <person name="Baker D."/>
            <person name="Gharbi K."/>
            <person name="Hall N."/>
            <person name="Watson M."/>
            <person name="Adriaenssens E.M."/>
            <person name="Foster-Nyarko E."/>
            <person name="Jarju S."/>
            <person name="Secka A."/>
            <person name="Antonio M."/>
            <person name="Oren A."/>
            <person name="Chaudhuri R.R."/>
            <person name="La Ragione R."/>
            <person name="Hildebrand F."/>
            <person name="Pallen M.J."/>
        </authorList>
    </citation>
    <scope>NUCLEOTIDE SEQUENCE</scope>
    <source>
        <strain evidence="3">ChiW25-3613</strain>
    </source>
</reference>
<comment type="function">
    <text evidence="1">May bind long-chain fatty acids, such as palmitate, and may play a role in lipid transport or fatty acid metabolism.</text>
</comment>
<dbReference type="Gene3D" id="3.30.1180.10">
    <property type="match status" value="1"/>
</dbReference>
<dbReference type="PANTHER" id="PTHR33434">
    <property type="entry name" value="DEGV DOMAIN-CONTAINING PROTEIN DR_1986-RELATED"/>
    <property type="match status" value="1"/>
</dbReference>
<evidence type="ECO:0000313" key="4">
    <source>
        <dbReference type="Proteomes" id="UP000824179"/>
    </source>
</evidence>
<dbReference type="InterPro" id="IPR050270">
    <property type="entry name" value="DegV_domain_contain"/>
</dbReference>
<keyword evidence="2" id="KW-0446">Lipid-binding</keyword>
<sequence length="312" mass="34097">MNFDIFVDSSANLTEKMIEECGIKVISYVCTCNGKEVICYKDGATFAQSAKQFYSEMSRGADVSTSLISQERFEAEWESSLKAGRDVLMFTISSQVSGTNHQANLAAEAMMKRYPGRSIYVADSVNSSLGEGLLAVKAANLRDMGETLDTCVKWIESNKWKMNSYFTVSDLKYLRKGGRISGVTALAGTLLNIKPILKADGNGRIVMCGRVKGRRKSVAELAEYYKNYAVFPEGATAAICHCDCEDEANNLAELIRELGARDVTVEYYDIVSGAHVGPGTIALFFMGKDRRGGEKAAEKKAEGKTAHAESKI</sequence>
<dbReference type="AlphaFoldDB" id="A0A9D1AHH4"/>
<dbReference type="Pfam" id="PF02645">
    <property type="entry name" value="DegV"/>
    <property type="match status" value="1"/>
</dbReference>
<name>A0A9D1AHH4_9FIRM</name>
<evidence type="ECO:0000256" key="1">
    <source>
        <dbReference type="ARBA" id="ARBA00003238"/>
    </source>
</evidence>
<dbReference type="InterPro" id="IPR043168">
    <property type="entry name" value="DegV_C"/>
</dbReference>
<dbReference type="Proteomes" id="UP000824179">
    <property type="component" value="Unassembled WGS sequence"/>
</dbReference>
<dbReference type="PANTHER" id="PTHR33434:SF3">
    <property type="entry name" value="DEGV DOMAIN-CONTAINING PROTEIN YITS"/>
    <property type="match status" value="1"/>
</dbReference>
<dbReference type="Gene3D" id="3.40.50.10170">
    <property type="match status" value="1"/>
</dbReference>
<protein>
    <submittedName>
        <fullName evidence="3">DegV family protein</fullName>
    </submittedName>
</protein>
<gene>
    <name evidence="3" type="ORF">IAB90_07205</name>
</gene>
<proteinExistence type="predicted"/>
<dbReference type="EMBL" id="DVHB01000129">
    <property type="protein sequence ID" value="HIR40150.1"/>
    <property type="molecule type" value="Genomic_DNA"/>
</dbReference>
<evidence type="ECO:0000313" key="3">
    <source>
        <dbReference type="EMBL" id="HIR40150.1"/>
    </source>
</evidence>
<dbReference type="SUPFAM" id="SSF82549">
    <property type="entry name" value="DAK1/DegV-like"/>
    <property type="match status" value="1"/>
</dbReference>
<evidence type="ECO:0000256" key="2">
    <source>
        <dbReference type="ARBA" id="ARBA00023121"/>
    </source>
</evidence>
<dbReference type="InterPro" id="IPR003797">
    <property type="entry name" value="DegV"/>
</dbReference>
<accession>A0A9D1AHH4</accession>
<comment type="caution">
    <text evidence="3">The sequence shown here is derived from an EMBL/GenBank/DDBJ whole genome shotgun (WGS) entry which is preliminary data.</text>
</comment>